<evidence type="ECO:0000313" key="1">
    <source>
        <dbReference type="EMBL" id="KAE9280648.1"/>
    </source>
</evidence>
<accession>A0A6G0QCC5</accession>
<protein>
    <submittedName>
        <fullName evidence="1">Uncharacterized protein</fullName>
    </submittedName>
</protein>
<dbReference type="Proteomes" id="UP000486351">
    <property type="component" value="Unassembled WGS sequence"/>
</dbReference>
<sequence>MKAFQPFAEAMDEAQFLTGKRFKQPMWYCKSSIVLWSVFMDFTDAFWNFGSVYLF</sequence>
<gene>
    <name evidence="1" type="ORF">PF008_g28086</name>
</gene>
<reference evidence="1 2" key="1">
    <citation type="submission" date="2018-09" db="EMBL/GenBank/DDBJ databases">
        <title>Genomic investigation of the strawberry pathogen Phytophthora fragariae indicates pathogenicity is determined by transcriptional variation in three key races.</title>
        <authorList>
            <person name="Adams T.M."/>
            <person name="Armitage A.D."/>
            <person name="Sobczyk M.K."/>
            <person name="Bates H.J."/>
            <person name="Dunwell J.M."/>
            <person name="Nellist C.F."/>
            <person name="Harrison R.J."/>
        </authorList>
    </citation>
    <scope>NUCLEOTIDE SEQUENCE [LARGE SCALE GENOMIC DNA]</scope>
    <source>
        <strain evidence="1 2">NOV-77</strain>
    </source>
</reference>
<name>A0A6G0QCC5_9STRA</name>
<evidence type="ECO:0000313" key="2">
    <source>
        <dbReference type="Proteomes" id="UP000486351"/>
    </source>
</evidence>
<dbReference type="EMBL" id="QXFY01003977">
    <property type="protein sequence ID" value="KAE9280648.1"/>
    <property type="molecule type" value="Genomic_DNA"/>
</dbReference>
<proteinExistence type="predicted"/>
<dbReference type="AlphaFoldDB" id="A0A6G0QCC5"/>
<organism evidence="1 2">
    <name type="scientific">Phytophthora fragariae</name>
    <dbReference type="NCBI Taxonomy" id="53985"/>
    <lineage>
        <taxon>Eukaryota</taxon>
        <taxon>Sar</taxon>
        <taxon>Stramenopiles</taxon>
        <taxon>Oomycota</taxon>
        <taxon>Peronosporomycetes</taxon>
        <taxon>Peronosporales</taxon>
        <taxon>Peronosporaceae</taxon>
        <taxon>Phytophthora</taxon>
    </lineage>
</organism>
<comment type="caution">
    <text evidence="1">The sequence shown here is derived from an EMBL/GenBank/DDBJ whole genome shotgun (WGS) entry which is preliminary data.</text>
</comment>